<dbReference type="GO" id="GO:0009231">
    <property type="term" value="P:riboflavin biosynthetic process"/>
    <property type="evidence" value="ECO:0007669"/>
    <property type="project" value="UniProtKB-UniPathway"/>
</dbReference>
<dbReference type="SUPFAM" id="SSF53597">
    <property type="entry name" value="Dihydrofolate reductase-like"/>
    <property type="match status" value="1"/>
</dbReference>
<evidence type="ECO:0000256" key="15">
    <source>
        <dbReference type="PIRSR" id="PIRSR006769-2"/>
    </source>
</evidence>
<keyword evidence="11 13" id="KW-0560">Oxidoreductase</keyword>
<evidence type="ECO:0000259" key="18">
    <source>
        <dbReference type="PROSITE" id="PS51747"/>
    </source>
</evidence>
<dbReference type="Gene3D" id="3.40.430.10">
    <property type="entry name" value="Dihydrofolate Reductase, subunit A"/>
    <property type="match status" value="1"/>
</dbReference>
<comment type="similarity">
    <text evidence="5 13">In the C-terminal section; belongs to the HTP reductase family.</text>
</comment>
<sequence length="400" mass="42897">MEEGGVPGHGPPGPSSTNPPRGVLATGFHVEGMSPATDEVERSYMLRALRLAERGRGRTSPNPIVGAVLVRRGRVVGEGWHRRLGAPHAEHEALARAGSRARGATLYVTLEPCAHEGRTPPCVDALIRAGVRRCVVALRDPHRIVNGRGLRALRRAGIEVRTGLCAERARQMIRGYWLAHTRARPQVTWKVAATLDGRIADRRGASRWITGSEAREEGHRLRALADAVMVGSRTALRDDPRLTARGMGAVRQPLRVVCDTGLRLPLTLRMFEGGLARGTVVACGRGAPRRRREALEERGVRVWPLPVGRGGVSPPALAARLAREGCHEVLLEGGAMLGTAWLSAGLVDRIALFVAPKLLGADGLAWCGPLGASLSRARTGRLVTQAGRGRDAYLLVDFGG</sequence>
<feature type="binding site" evidence="15">
    <location>
        <position position="234"/>
    </location>
    <ligand>
        <name>NADP(+)</name>
        <dbReference type="ChEBI" id="CHEBI:58349"/>
    </ligand>
</feature>
<dbReference type="PROSITE" id="PS51747">
    <property type="entry name" value="CYT_DCMP_DEAMINASES_2"/>
    <property type="match status" value="1"/>
</dbReference>
<evidence type="ECO:0000256" key="17">
    <source>
        <dbReference type="SAM" id="MobiDB-lite"/>
    </source>
</evidence>
<keyword evidence="12" id="KW-0511">Multifunctional enzyme</keyword>
<evidence type="ECO:0000256" key="2">
    <source>
        <dbReference type="ARBA" id="ARBA00004882"/>
    </source>
</evidence>
<keyword evidence="9 13" id="KW-0862">Zinc</keyword>
<evidence type="ECO:0000256" key="6">
    <source>
        <dbReference type="ARBA" id="ARBA00022619"/>
    </source>
</evidence>
<gene>
    <name evidence="19" type="primary">ribD</name>
    <name evidence="19" type="ORF">E6K73_04655</name>
</gene>
<feature type="binding site" evidence="16">
    <location>
        <position position="113"/>
    </location>
    <ligand>
        <name>Zn(2+)</name>
        <dbReference type="ChEBI" id="CHEBI:29105"/>
        <note>catalytic</note>
    </ligand>
</feature>
<dbReference type="PROSITE" id="PS00903">
    <property type="entry name" value="CYT_DCMP_DEAMINASES_1"/>
    <property type="match status" value="1"/>
</dbReference>
<evidence type="ECO:0000256" key="5">
    <source>
        <dbReference type="ARBA" id="ARBA00007417"/>
    </source>
</evidence>
<dbReference type="InterPro" id="IPR016193">
    <property type="entry name" value="Cytidine_deaminase-like"/>
</dbReference>
<evidence type="ECO:0000256" key="11">
    <source>
        <dbReference type="ARBA" id="ARBA00023002"/>
    </source>
</evidence>
<dbReference type="InterPro" id="IPR004794">
    <property type="entry name" value="Eubact_RibD"/>
</dbReference>
<comment type="similarity">
    <text evidence="4 13">In the N-terminal section; belongs to the cytidine and deoxycytidylate deaminase family.</text>
</comment>
<dbReference type="CDD" id="cd01284">
    <property type="entry name" value="Riboflavin_deaminase-reductase"/>
    <property type="match status" value="1"/>
</dbReference>
<dbReference type="Pfam" id="PF00383">
    <property type="entry name" value="dCMP_cyt_deam_1"/>
    <property type="match status" value="1"/>
</dbReference>
<dbReference type="Pfam" id="PF01872">
    <property type="entry name" value="RibD_C"/>
    <property type="match status" value="1"/>
</dbReference>
<name>A0A538SKK8_UNCEI</name>
<feature type="binding site" evidence="15">
    <location>
        <position position="260"/>
    </location>
    <ligand>
        <name>NADP(+)</name>
        <dbReference type="ChEBI" id="CHEBI:58349"/>
    </ligand>
</feature>
<evidence type="ECO:0000256" key="9">
    <source>
        <dbReference type="ARBA" id="ARBA00022833"/>
    </source>
</evidence>
<dbReference type="EMBL" id="VBOT01000052">
    <property type="protein sequence ID" value="TMQ51908.1"/>
    <property type="molecule type" value="Genomic_DNA"/>
</dbReference>
<evidence type="ECO:0000256" key="4">
    <source>
        <dbReference type="ARBA" id="ARBA00005259"/>
    </source>
</evidence>
<dbReference type="NCBIfam" id="TIGR00326">
    <property type="entry name" value="eubact_ribD"/>
    <property type="match status" value="1"/>
</dbReference>
<dbReference type="GO" id="GO:0008703">
    <property type="term" value="F:5-amino-6-(5-phosphoribosylamino)uracil reductase activity"/>
    <property type="evidence" value="ECO:0007669"/>
    <property type="project" value="UniProtKB-EC"/>
</dbReference>
<evidence type="ECO:0000256" key="8">
    <source>
        <dbReference type="ARBA" id="ARBA00022801"/>
    </source>
</evidence>
<dbReference type="UniPathway" id="UPA00275">
    <property type="reaction ID" value="UER00401"/>
</dbReference>
<comment type="caution">
    <text evidence="19">The sequence shown here is derived from an EMBL/GenBank/DDBJ whole genome shotgun (WGS) entry which is preliminary data.</text>
</comment>
<keyword evidence="10 13" id="KW-0521">NADP</keyword>
<comment type="catalytic activity">
    <reaction evidence="13">
        <text>2,5-diamino-6-hydroxy-4-(5-phosphoribosylamino)-pyrimidine + H2O + H(+) = 5-amino-6-(5-phospho-D-ribosylamino)uracil + NH4(+)</text>
        <dbReference type="Rhea" id="RHEA:21868"/>
        <dbReference type="ChEBI" id="CHEBI:15377"/>
        <dbReference type="ChEBI" id="CHEBI:15378"/>
        <dbReference type="ChEBI" id="CHEBI:28938"/>
        <dbReference type="ChEBI" id="CHEBI:58453"/>
        <dbReference type="ChEBI" id="CHEBI:58614"/>
        <dbReference type="EC" id="3.5.4.26"/>
    </reaction>
</comment>
<dbReference type="Proteomes" id="UP000320184">
    <property type="component" value="Unassembled WGS sequence"/>
</dbReference>
<comment type="catalytic activity">
    <reaction evidence="13">
        <text>5-amino-6-(5-phospho-D-ribitylamino)uracil + NADP(+) = 5-amino-6-(5-phospho-D-ribosylamino)uracil + NADPH + H(+)</text>
        <dbReference type="Rhea" id="RHEA:17845"/>
        <dbReference type="ChEBI" id="CHEBI:15378"/>
        <dbReference type="ChEBI" id="CHEBI:57783"/>
        <dbReference type="ChEBI" id="CHEBI:58349"/>
        <dbReference type="ChEBI" id="CHEBI:58421"/>
        <dbReference type="ChEBI" id="CHEBI:58453"/>
        <dbReference type="EC" id="1.1.1.193"/>
    </reaction>
</comment>
<evidence type="ECO:0000256" key="7">
    <source>
        <dbReference type="ARBA" id="ARBA00022723"/>
    </source>
</evidence>
<dbReference type="AlphaFoldDB" id="A0A538SKK8"/>
<feature type="binding site" evidence="16">
    <location>
        <position position="122"/>
    </location>
    <ligand>
        <name>Zn(2+)</name>
        <dbReference type="ChEBI" id="CHEBI:29105"/>
        <note>catalytic</note>
    </ligand>
</feature>
<comment type="function">
    <text evidence="1 13">Converts 2,5-diamino-6-(ribosylamino)-4(3h)-pyrimidinone 5'-phosphate into 5-amino-6-(ribosylamino)-2,4(1h,3h)-pyrimidinedione 5'-phosphate.</text>
</comment>
<evidence type="ECO:0000256" key="1">
    <source>
        <dbReference type="ARBA" id="ARBA00002151"/>
    </source>
</evidence>
<keyword evidence="8 13" id="KW-0378">Hydrolase</keyword>
<evidence type="ECO:0000256" key="3">
    <source>
        <dbReference type="ARBA" id="ARBA00004910"/>
    </source>
</evidence>
<dbReference type="InterPro" id="IPR016192">
    <property type="entry name" value="APOBEC/CMP_deaminase_Zn-bd"/>
</dbReference>
<evidence type="ECO:0000256" key="13">
    <source>
        <dbReference type="PIRNR" id="PIRNR006769"/>
    </source>
</evidence>
<feature type="region of interest" description="Disordered" evidence="17">
    <location>
        <begin position="1"/>
        <end position="26"/>
    </location>
</feature>
<dbReference type="EC" id="3.5.4.26" evidence="13"/>
<dbReference type="InterPro" id="IPR002734">
    <property type="entry name" value="RibDG_C"/>
</dbReference>
<dbReference type="PANTHER" id="PTHR38011">
    <property type="entry name" value="DIHYDROFOLATE REDUCTASE FAMILY PROTEIN (AFU_ORTHOLOGUE AFUA_8G06820)"/>
    <property type="match status" value="1"/>
</dbReference>
<comment type="cofactor">
    <cofactor evidence="13 16">
        <name>Zn(2+)</name>
        <dbReference type="ChEBI" id="CHEBI:29105"/>
    </cofactor>
    <text evidence="13 16">Binds 1 zinc ion.</text>
</comment>
<comment type="pathway">
    <text evidence="3 13">Cofactor biosynthesis; riboflavin biosynthesis; 5-amino-6-(D-ribitylamino)uracil from GTP: step 3/4.</text>
</comment>
<evidence type="ECO:0000256" key="16">
    <source>
        <dbReference type="PIRSR" id="PIRSR006769-3"/>
    </source>
</evidence>
<feature type="domain" description="CMP/dCMP-type deaminase" evidence="18">
    <location>
        <begin position="39"/>
        <end position="161"/>
    </location>
</feature>
<evidence type="ECO:0000256" key="10">
    <source>
        <dbReference type="ARBA" id="ARBA00022857"/>
    </source>
</evidence>
<dbReference type="InterPro" id="IPR050765">
    <property type="entry name" value="Riboflavin_Biosynth_HTPR"/>
</dbReference>
<feature type="binding site" evidence="15">
    <location>
        <begin position="334"/>
        <end position="340"/>
    </location>
    <ligand>
        <name>NADP(+)</name>
        <dbReference type="ChEBI" id="CHEBI:58349"/>
    </ligand>
</feature>
<evidence type="ECO:0000256" key="12">
    <source>
        <dbReference type="ARBA" id="ARBA00023268"/>
    </source>
</evidence>
<feature type="binding site" evidence="15">
    <location>
        <position position="238"/>
    </location>
    <ligand>
        <name>NADP(+)</name>
        <dbReference type="ChEBI" id="CHEBI:58349"/>
    </ligand>
</feature>
<dbReference type="PANTHER" id="PTHR38011:SF7">
    <property type="entry name" value="2,5-DIAMINO-6-RIBOSYLAMINO-4(3H)-PYRIMIDINONE 5'-PHOSPHATE REDUCTASE"/>
    <property type="match status" value="1"/>
</dbReference>
<reference evidence="19 20" key="1">
    <citation type="journal article" date="2019" name="Nat. Microbiol.">
        <title>Mediterranean grassland soil C-N compound turnover is dependent on rainfall and depth, and is mediated by genomically divergent microorganisms.</title>
        <authorList>
            <person name="Diamond S."/>
            <person name="Andeer P.F."/>
            <person name="Li Z."/>
            <person name="Crits-Christoph A."/>
            <person name="Burstein D."/>
            <person name="Anantharaman K."/>
            <person name="Lane K.R."/>
            <person name="Thomas B.C."/>
            <person name="Pan C."/>
            <person name="Northen T.R."/>
            <person name="Banfield J.F."/>
        </authorList>
    </citation>
    <scope>NUCLEOTIDE SEQUENCE [LARGE SCALE GENOMIC DNA]</scope>
    <source>
        <strain evidence="19">WS_3</strain>
    </source>
</reference>
<feature type="binding site" evidence="15">
    <location>
        <position position="245"/>
    </location>
    <ligand>
        <name>substrate</name>
    </ligand>
</feature>
<dbReference type="Gene3D" id="3.40.140.10">
    <property type="entry name" value="Cytidine Deaminase, domain 2"/>
    <property type="match status" value="1"/>
</dbReference>
<dbReference type="InterPro" id="IPR024072">
    <property type="entry name" value="DHFR-like_dom_sf"/>
</dbReference>
<feature type="binding site" evidence="15">
    <location>
        <position position="206"/>
    </location>
    <ligand>
        <name>substrate</name>
    </ligand>
</feature>
<dbReference type="EC" id="1.1.1.193" evidence="13"/>
<feature type="binding site" evidence="15">
    <location>
        <position position="208"/>
    </location>
    <ligand>
        <name>NADP(+)</name>
        <dbReference type="ChEBI" id="CHEBI:58349"/>
    </ligand>
</feature>
<evidence type="ECO:0000256" key="14">
    <source>
        <dbReference type="PIRSR" id="PIRSR006769-1"/>
    </source>
</evidence>
<dbReference type="GO" id="GO:0008835">
    <property type="term" value="F:diaminohydroxyphosphoribosylaminopyrimidine deaminase activity"/>
    <property type="evidence" value="ECO:0007669"/>
    <property type="project" value="UniProtKB-EC"/>
</dbReference>
<dbReference type="PIRSF" id="PIRSF006769">
    <property type="entry name" value="RibD"/>
    <property type="match status" value="1"/>
</dbReference>
<dbReference type="SUPFAM" id="SSF53927">
    <property type="entry name" value="Cytidine deaminase-like"/>
    <property type="match status" value="1"/>
</dbReference>
<proteinExistence type="inferred from homology"/>
<feature type="binding site" evidence="15">
    <location>
        <position position="192"/>
    </location>
    <ligand>
        <name>NADP(+)</name>
        <dbReference type="ChEBI" id="CHEBI:58349"/>
    </ligand>
</feature>
<keyword evidence="7 13" id="KW-0479">Metal-binding</keyword>
<dbReference type="GO" id="GO:0008270">
    <property type="term" value="F:zinc ion binding"/>
    <property type="evidence" value="ECO:0007669"/>
    <property type="project" value="InterPro"/>
</dbReference>
<feature type="active site" description="Proton donor" evidence="14">
    <location>
        <position position="90"/>
    </location>
</feature>
<protein>
    <recommendedName>
        <fullName evidence="13">Riboflavin biosynthesis protein RibD</fullName>
    </recommendedName>
    <domain>
        <recommendedName>
            <fullName evidence="13">Diaminohydroxyphosphoribosylaminopyrimidine deaminase</fullName>
            <shortName evidence="13">DRAP deaminase</shortName>
            <ecNumber evidence="13">3.5.4.26</ecNumber>
        </recommendedName>
        <alternativeName>
            <fullName evidence="13">Riboflavin-specific deaminase</fullName>
        </alternativeName>
    </domain>
    <domain>
        <recommendedName>
            <fullName evidence="13">5-amino-6-(5-phosphoribosylamino)uracil reductase</fullName>
            <ecNumber evidence="13">1.1.1.193</ecNumber>
        </recommendedName>
        <alternativeName>
            <fullName evidence="13">HTP reductase</fullName>
        </alternativeName>
    </domain>
</protein>
<feature type="binding site" evidence="15">
    <location>
        <position position="242"/>
    </location>
    <ligand>
        <name>substrate</name>
    </ligand>
</feature>
<evidence type="ECO:0000313" key="20">
    <source>
        <dbReference type="Proteomes" id="UP000320184"/>
    </source>
</evidence>
<keyword evidence="6 13" id="KW-0686">Riboflavin biosynthesis</keyword>
<accession>A0A538SKK8</accession>
<dbReference type="InterPro" id="IPR002125">
    <property type="entry name" value="CMP_dCMP_dom"/>
</dbReference>
<feature type="binding site" evidence="16">
    <location>
        <position position="88"/>
    </location>
    <ligand>
        <name>Zn(2+)</name>
        <dbReference type="ChEBI" id="CHEBI:29105"/>
        <note>catalytic</note>
    </ligand>
</feature>
<dbReference type="FunFam" id="3.40.140.10:FF:000025">
    <property type="entry name" value="Riboflavin biosynthesis protein RibD"/>
    <property type="match status" value="1"/>
</dbReference>
<comment type="pathway">
    <text evidence="2 13">Cofactor biosynthesis; riboflavin biosynthesis; 5-amino-6-(D-ribitylamino)uracil from GTP: step 2/4.</text>
</comment>
<organism evidence="19 20">
    <name type="scientific">Eiseniibacteriota bacterium</name>
    <dbReference type="NCBI Taxonomy" id="2212470"/>
    <lineage>
        <taxon>Bacteria</taxon>
        <taxon>Candidatus Eiseniibacteriota</taxon>
    </lineage>
</organism>
<evidence type="ECO:0000313" key="19">
    <source>
        <dbReference type="EMBL" id="TMQ51908.1"/>
    </source>
</evidence>
<feature type="binding site" evidence="15">
    <location>
        <position position="222"/>
    </location>
    <ligand>
        <name>substrate</name>
    </ligand>
</feature>
<feature type="binding site" evidence="15">
    <location>
        <position position="332"/>
    </location>
    <ligand>
        <name>substrate</name>
    </ligand>
</feature>